<dbReference type="AlphaFoldDB" id="A0A2M7BYY0"/>
<comment type="function">
    <text evidence="4">This protein is one of the early assembly proteins of the 50S ribosomal subunit, although it is not seen to bind rRNA by itself. It is important during the early stages of 50S assembly.</text>
</comment>
<proteinExistence type="inferred from homology"/>
<gene>
    <name evidence="4" type="primary">rplM</name>
    <name evidence="5" type="ORF">COS47_00145</name>
</gene>
<dbReference type="GO" id="GO:0006412">
    <property type="term" value="P:translation"/>
    <property type="evidence" value="ECO:0007669"/>
    <property type="project" value="UniProtKB-UniRule"/>
</dbReference>
<comment type="caution">
    <text evidence="5">The sequence shown here is derived from an EMBL/GenBank/DDBJ whole genome shotgun (WGS) entry which is preliminary data.</text>
</comment>
<evidence type="ECO:0000256" key="4">
    <source>
        <dbReference type="HAMAP-Rule" id="MF_01366"/>
    </source>
</evidence>
<dbReference type="InterPro" id="IPR005823">
    <property type="entry name" value="Ribosomal_uL13_bac-type"/>
</dbReference>
<evidence type="ECO:0000313" key="6">
    <source>
        <dbReference type="Proteomes" id="UP000230324"/>
    </source>
</evidence>
<evidence type="ECO:0000256" key="3">
    <source>
        <dbReference type="ARBA" id="ARBA00023274"/>
    </source>
</evidence>
<dbReference type="PANTHER" id="PTHR11545">
    <property type="entry name" value="RIBOSOMAL PROTEIN L13"/>
    <property type="match status" value="1"/>
</dbReference>
<evidence type="ECO:0000313" key="5">
    <source>
        <dbReference type="EMBL" id="PIV12883.1"/>
    </source>
</evidence>
<dbReference type="Pfam" id="PF00572">
    <property type="entry name" value="Ribosomal_L13"/>
    <property type="match status" value="1"/>
</dbReference>
<comment type="subunit">
    <text evidence="4">Part of the 50S ribosomal subunit.</text>
</comment>
<evidence type="ECO:0000256" key="1">
    <source>
        <dbReference type="ARBA" id="ARBA00006227"/>
    </source>
</evidence>
<keyword evidence="2 4" id="KW-0689">Ribosomal protein</keyword>
<dbReference type="CDD" id="cd00392">
    <property type="entry name" value="Ribosomal_L13"/>
    <property type="match status" value="1"/>
</dbReference>
<dbReference type="EMBL" id="PEUV01000003">
    <property type="protein sequence ID" value="PIV12883.1"/>
    <property type="molecule type" value="Genomic_DNA"/>
</dbReference>
<dbReference type="GO" id="GO:0017148">
    <property type="term" value="P:negative regulation of translation"/>
    <property type="evidence" value="ECO:0007669"/>
    <property type="project" value="TreeGrafter"/>
</dbReference>
<dbReference type="NCBIfam" id="TIGR01066">
    <property type="entry name" value="rplM_bact"/>
    <property type="match status" value="1"/>
</dbReference>
<keyword evidence="3 4" id="KW-0687">Ribonucleoprotein</keyword>
<organism evidence="5 6">
    <name type="scientific">Candidatus Nealsonbacteria bacterium CG03_land_8_20_14_0_80_36_12</name>
    <dbReference type="NCBI Taxonomy" id="1974701"/>
    <lineage>
        <taxon>Bacteria</taxon>
        <taxon>Candidatus Nealsoniibacteriota</taxon>
    </lineage>
</organism>
<dbReference type="PIRSF" id="PIRSF002181">
    <property type="entry name" value="Ribosomal_L13"/>
    <property type="match status" value="1"/>
</dbReference>
<dbReference type="GO" id="GO:0003729">
    <property type="term" value="F:mRNA binding"/>
    <property type="evidence" value="ECO:0007669"/>
    <property type="project" value="TreeGrafter"/>
</dbReference>
<protein>
    <recommendedName>
        <fullName evidence="4">Large ribosomal subunit protein uL13</fullName>
    </recommendedName>
</protein>
<dbReference type="PANTHER" id="PTHR11545:SF2">
    <property type="entry name" value="LARGE RIBOSOMAL SUBUNIT PROTEIN UL13M"/>
    <property type="match status" value="1"/>
</dbReference>
<reference evidence="6" key="1">
    <citation type="submission" date="2017-09" db="EMBL/GenBank/DDBJ databases">
        <title>Depth-based differentiation of microbial function through sediment-hosted aquifers and enrichment of novel symbionts in the deep terrestrial subsurface.</title>
        <authorList>
            <person name="Probst A.J."/>
            <person name="Ladd B."/>
            <person name="Jarett J.K."/>
            <person name="Geller-Mcgrath D.E."/>
            <person name="Sieber C.M.K."/>
            <person name="Emerson J.B."/>
            <person name="Anantharaman K."/>
            <person name="Thomas B.C."/>
            <person name="Malmstrom R."/>
            <person name="Stieglmeier M."/>
            <person name="Klingl A."/>
            <person name="Woyke T."/>
            <person name="Ryan C.M."/>
            <person name="Banfield J.F."/>
        </authorList>
    </citation>
    <scope>NUCLEOTIDE SEQUENCE [LARGE SCALE GENOMIC DNA]</scope>
</reference>
<accession>A0A2M7BYY0</accession>
<dbReference type="Gene3D" id="3.90.1180.10">
    <property type="entry name" value="Ribosomal protein L13"/>
    <property type="match status" value="1"/>
</dbReference>
<sequence length="115" mass="13390">MLRETHTIDATRKVLGRLATEIAILLRGKHKPDFMPNKDTGDFIIIKNVKKIKFTGRKIDKKVYYRHSGYSGGLKIIPLKKLFEKNPTEVFKKAVLGMLPKNKLRNKQIKRLKFK</sequence>
<name>A0A2M7BYY0_9BACT</name>
<dbReference type="GO" id="GO:1990904">
    <property type="term" value="C:ribonucleoprotein complex"/>
    <property type="evidence" value="ECO:0007669"/>
    <property type="project" value="UniProtKB-KW"/>
</dbReference>
<evidence type="ECO:0000256" key="2">
    <source>
        <dbReference type="ARBA" id="ARBA00022980"/>
    </source>
</evidence>
<dbReference type="InterPro" id="IPR005822">
    <property type="entry name" value="Ribosomal_uL13"/>
</dbReference>
<dbReference type="GO" id="GO:0005840">
    <property type="term" value="C:ribosome"/>
    <property type="evidence" value="ECO:0007669"/>
    <property type="project" value="UniProtKB-KW"/>
</dbReference>
<dbReference type="Proteomes" id="UP000230324">
    <property type="component" value="Unassembled WGS sequence"/>
</dbReference>
<dbReference type="SUPFAM" id="SSF52161">
    <property type="entry name" value="Ribosomal protein L13"/>
    <property type="match status" value="1"/>
</dbReference>
<dbReference type="HAMAP" id="MF_01366">
    <property type="entry name" value="Ribosomal_uL13"/>
    <property type="match status" value="1"/>
</dbReference>
<dbReference type="GO" id="GO:0003735">
    <property type="term" value="F:structural constituent of ribosome"/>
    <property type="evidence" value="ECO:0007669"/>
    <property type="project" value="InterPro"/>
</dbReference>
<comment type="similarity">
    <text evidence="1 4">Belongs to the universal ribosomal protein uL13 family.</text>
</comment>
<dbReference type="InterPro" id="IPR036899">
    <property type="entry name" value="Ribosomal_uL13_sf"/>
</dbReference>